<name>A0ABM1ES11_PRICU</name>
<dbReference type="GeneID" id="106815076"/>
<keyword evidence="1" id="KW-0694">RNA-binding</keyword>
<dbReference type="InterPro" id="IPR040160">
    <property type="entry name" value="Mxt"/>
</dbReference>
<feature type="region of interest" description="Disordered" evidence="2">
    <location>
        <begin position="341"/>
        <end position="372"/>
    </location>
</feature>
<feature type="compositionally biased region" description="Polar residues" evidence="2">
    <location>
        <begin position="421"/>
        <end position="434"/>
    </location>
</feature>
<dbReference type="Gene3D" id="1.25.40.180">
    <property type="match status" value="1"/>
</dbReference>
<evidence type="ECO:0000313" key="4">
    <source>
        <dbReference type="Proteomes" id="UP000695022"/>
    </source>
</evidence>
<dbReference type="PANTHER" id="PTHR20849:SF2">
    <property type="entry name" value="EUKARYOTIC TRANSLATION INITIATION FACTOR 4E-BINDING PROTEIN MEXTLI"/>
    <property type="match status" value="1"/>
</dbReference>
<feature type="domain" description="K Homology" evidence="3">
    <location>
        <begin position="157"/>
        <end position="228"/>
    </location>
</feature>
<dbReference type="Proteomes" id="UP000695022">
    <property type="component" value="Unplaced"/>
</dbReference>
<evidence type="ECO:0000313" key="5">
    <source>
        <dbReference type="RefSeq" id="XP_014674982.1"/>
    </source>
</evidence>
<evidence type="ECO:0000259" key="3">
    <source>
        <dbReference type="SMART" id="SM00322"/>
    </source>
</evidence>
<organism evidence="4 5">
    <name type="scientific">Priapulus caudatus</name>
    <name type="common">Priapulid worm</name>
    <dbReference type="NCBI Taxonomy" id="37621"/>
    <lineage>
        <taxon>Eukaryota</taxon>
        <taxon>Metazoa</taxon>
        <taxon>Ecdysozoa</taxon>
        <taxon>Scalidophora</taxon>
        <taxon>Priapulida</taxon>
        <taxon>Priapulimorpha</taxon>
        <taxon>Priapulimorphida</taxon>
        <taxon>Priapulidae</taxon>
        <taxon>Priapulus</taxon>
    </lineage>
</organism>
<dbReference type="InterPro" id="IPR036612">
    <property type="entry name" value="KH_dom_type_1_sf"/>
</dbReference>
<dbReference type="InterPro" id="IPR004088">
    <property type="entry name" value="KH_dom_type_1"/>
</dbReference>
<dbReference type="SMART" id="SM00322">
    <property type="entry name" value="KH"/>
    <property type="match status" value="1"/>
</dbReference>
<protein>
    <submittedName>
        <fullName evidence="5">Uncharacterized protein LOC106815076 isoform X1</fullName>
    </submittedName>
</protein>
<dbReference type="RefSeq" id="XP_014674982.1">
    <property type="nucleotide sequence ID" value="XM_014819496.1"/>
</dbReference>
<evidence type="ECO:0000256" key="1">
    <source>
        <dbReference type="PROSITE-ProRule" id="PRU00117"/>
    </source>
</evidence>
<sequence length="714" mass="78268">MEVFLKNVDNSSSSDPHALSVFNICHQLKLHGQELESNCKENLDKYFLRLRNAAKLDKLDYMSRLRLLEIIELRAMGWNPTDTVNNYYKRRSAEVEVEESEKETAVSSAVLSEVYAGQITTATTVVPGTLSSGPPPSPGTVRPSGKYAKPFKVPGKNYFKDEILIRGSDSGKVMGIKGRRIHMIEEMSDTVISFQRANQGAKERTVQITGPSEESINHAKVLIEETIKRNVSPIRYERSGSMSSLCSGASEEGSAAKLLVKGSRNTSSNSLVSEVTQNKDAEVEVPRRVSVTVKDTTIKMTCGRPEVLKVAKQLLEQYFSADGEPKPQSSWKIGNKSIKGKSDSWRGAFQSSTSDCADEVSSEGTVEDKEVHDISAPTERHTPMMKTRVSHEEPHAGKAVGAGDAKHQDTEKRHNKCPPVTHTTNRTRSYTSPDLNDAVATTRPHSIHVMPPMAPPSVTQLQHPFNNYNKVQHLRSSPAQGRKNGYPMRPDSCPSLQQPTPGLDLAYGYSLDGGYPQVMLMRQPLFPDSSRQAVHMAEKANDLSHTFSARGRRAQFAKTLEQSRTTKPTAPVSVTPVSVTLASATPIRIAPVSSRAESAIQATGRVSMQTAAKGSKATAAKPVQDANTLQEGSAAVANNRVVYTRDFLLACSESPFCRVTPRALPRLSNDVPDIVKKTIDSFNPAAYRKQLAQRTQLATSIPSIAEDHRKSCLF</sequence>
<keyword evidence="4" id="KW-1185">Reference proteome</keyword>
<dbReference type="PROSITE" id="PS50084">
    <property type="entry name" value="KH_TYPE_1"/>
    <property type="match status" value="1"/>
</dbReference>
<reference evidence="5" key="1">
    <citation type="submission" date="2025-08" db="UniProtKB">
        <authorList>
            <consortium name="RefSeq"/>
        </authorList>
    </citation>
    <scope>IDENTIFICATION</scope>
</reference>
<dbReference type="CDD" id="cd22454">
    <property type="entry name" value="KH-I_Mextli_like"/>
    <property type="match status" value="1"/>
</dbReference>
<feature type="region of interest" description="Disordered" evidence="2">
    <location>
        <begin position="391"/>
        <end position="434"/>
    </location>
</feature>
<dbReference type="InterPro" id="IPR004087">
    <property type="entry name" value="KH_dom"/>
</dbReference>
<feature type="region of interest" description="Disordered" evidence="2">
    <location>
        <begin position="126"/>
        <end position="147"/>
    </location>
</feature>
<dbReference type="SUPFAM" id="SSF54791">
    <property type="entry name" value="Eukaryotic type KH-domain (KH-domain type I)"/>
    <property type="match status" value="1"/>
</dbReference>
<dbReference type="PANTHER" id="PTHR20849">
    <property type="entry name" value="EUKARYOTIC TRANSLATION INITIATION FACTOR 4E-BINDING PROTEIN MEXTLI"/>
    <property type="match status" value="1"/>
</dbReference>
<accession>A0ABM1ES11</accession>
<gene>
    <name evidence="5" type="primary">LOC106815076</name>
</gene>
<proteinExistence type="predicted"/>
<dbReference type="Gene3D" id="3.30.1370.10">
    <property type="entry name" value="K Homology domain, type 1"/>
    <property type="match status" value="1"/>
</dbReference>
<dbReference type="Pfam" id="PF00013">
    <property type="entry name" value="KH_1"/>
    <property type="match status" value="1"/>
</dbReference>
<evidence type="ECO:0000256" key="2">
    <source>
        <dbReference type="SAM" id="MobiDB-lite"/>
    </source>
</evidence>